<protein>
    <recommendedName>
        <fullName evidence="2">Fibrous sheath-interacting protein 2 C-terminal domain-containing protein</fullName>
    </recommendedName>
</protein>
<evidence type="ECO:0000256" key="1">
    <source>
        <dbReference type="SAM" id="MobiDB-lite"/>
    </source>
</evidence>
<dbReference type="InterPro" id="IPR031554">
    <property type="entry name" value="FSIP2_C"/>
</dbReference>
<dbReference type="PANTHER" id="PTHR21856:SF7">
    <property type="entry name" value="FIBROUS SHEATH-INTERACTING PROTEIN 2"/>
    <property type="match status" value="1"/>
</dbReference>
<dbReference type="InterPro" id="IPR038891">
    <property type="entry name" value="FSIP2"/>
</dbReference>
<feature type="domain" description="Fibrous sheath-interacting protein 2 C-terminal" evidence="2">
    <location>
        <begin position="435"/>
        <end position="713"/>
    </location>
</feature>
<feature type="domain" description="Fibrous sheath-interacting protein 2 C-terminal" evidence="2">
    <location>
        <begin position="214"/>
        <end position="434"/>
    </location>
</feature>
<dbReference type="GO" id="GO:0005739">
    <property type="term" value="C:mitochondrion"/>
    <property type="evidence" value="ECO:0007669"/>
    <property type="project" value="TreeGrafter"/>
</dbReference>
<evidence type="ECO:0000313" key="4">
    <source>
        <dbReference type="Proteomes" id="UP000233020"/>
    </source>
</evidence>
<dbReference type="PANTHER" id="PTHR21856">
    <property type="entry name" value="FIBROUS SHEATH-INTERACTING PROTEIN 2"/>
    <property type="match status" value="1"/>
</dbReference>
<evidence type="ECO:0000259" key="2">
    <source>
        <dbReference type="Pfam" id="PF15783"/>
    </source>
</evidence>
<evidence type="ECO:0000313" key="3">
    <source>
        <dbReference type="Ensembl" id="ENSANAP00000036837.1"/>
    </source>
</evidence>
<organism evidence="3 4">
    <name type="scientific">Aotus nancymaae</name>
    <name type="common">Ma's night monkey</name>
    <dbReference type="NCBI Taxonomy" id="37293"/>
    <lineage>
        <taxon>Eukaryota</taxon>
        <taxon>Metazoa</taxon>
        <taxon>Chordata</taxon>
        <taxon>Craniata</taxon>
        <taxon>Vertebrata</taxon>
        <taxon>Euteleostomi</taxon>
        <taxon>Mammalia</taxon>
        <taxon>Eutheria</taxon>
        <taxon>Euarchontoglires</taxon>
        <taxon>Primates</taxon>
        <taxon>Haplorrhini</taxon>
        <taxon>Platyrrhini</taxon>
        <taxon>Aotidae</taxon>
        <taxon>Aotus</taxon>
    </lineage>
</organism>
<dbReference type="AlphaFoldDB" id="A0A2K5EUE2"/>
<accession>A0A2K5EUE2</accession>
<dbReference type="Proteomes" id="UP000233020">
    <property type="component" value="Unplaced"/>
</dbReference>
<sequence>MALPIQQDQSTLSKALSAKDPYSDEQFSYCSVDHTKSGETNVCQLCLSKLNTYAQQVARKTLQEIKHELDKEKENHFLTDNIGISKSIAKQECFKGSISQKLFGKASSSTDSQYQPKNKPGIFPAKFLEDIITEIVKKLIFSSIPETQIQDRGQNVHDEKNQAKLYDTEFSDAQIKVFRPDTGNQFFPPVGKEPTTDEAPSSVKIKSADKMPPTPSTDKTLVNKVVHSSVCNILNEYGSQDSICKNINSNGENLARRLTSAVINEIFQHQLNLVFCDKVSVSACFPLESKKLVKKVQKLAQTASKECQTSSPYTIILPHKFLENVISALLSKIFSTISSTETRKLEDNLFTELDFFQMKLVSAVATEISQNKHMIIQYVESLQSDDHEITELVVQSVYNKLLPQFGSQEIIQNCVTSGCKILSETIVDLVLREVLSYNIIEEIAVKFLSKLLSVFPNVHKERTKSLETEMLKITSKVLNSVQEFIFKSTVKLVAPTKESPTVPAADNATIENIVNSVFTSVLKHFGSFTSIFEYLMAKGSVLSDIIGFLLVNAISNSEFQPQVEEEVSNSELVLEAVKIMEKVTKIIDELKSKEKSSSRKGLILDAKLLEEVLALFLAKLVRFPSSSSKDEKNLSKPELHKIASQLTKSVTAEISRSSISLIASDPEKHCLNPENIESVYQVVNSVYNNILQQSGTNKEFYYDIEDTNTVFPKVTQLAQQFQMLISLES</sequence>
<name>A0A2K5EUE2_AOTNA</name>
<reference evidence="3" key="1">
    <citation type="submission" date="2025-08" db="UniProtKB">
        <authorList>
            <consortium name="Ensembl"/>
        </authorList>
    </citation>
    <scope>IDENTIFICATION</scope>
</reference>
<feature type="region of interest" description="Disordered" evidence="1">
    <location>
        <begin position="186"/>
        <end position="219"/>
    </location>
</feature>
<keyword evidence="4" id="KW-1185">Reference proteome</keyword>
<dbReference type="STRING" id="37293.ENSANAP00000036837"/>
<dbReference type="Ensembl" id="ENSANAT00000054912.1">
    <property type="protein sequence ID" value="ENSANAP00000036837.1"/>
    <property type="gene ID" value="ENSANAG00000035924.1"/>
</dbReference>
<dbReference type="Pfam" id="PF15783">
    <property type="entry name" value="FSIP2"/>
    <property type="match status" value="2"/>
</dbReference>
<reference evidence="3" key="2">
    <citation type="submission" date="2025-09" db="UniProtKB">
        <authorList>
            <consortium name="Ensembl"/>
        </authorList>
    </citation>
    <scope>IDENTIFICATION</scope>
</reference>
<dbReference type="OMA" id="EPSWAYK"/>
<dbReference type="GeneTree" id="ENSGT00680000100018"/>
<proteinExistence type="predicted"/>